<evidence type="ECO:0000313" key="2">
    <source>
        <dbReference type="EMBL" id="PSH63949.1"/>
    </source>
</evidence>
<gene>
    <name evidence="2" type="ORF">CU103_12900</name>
</gene>
<accession>A0A2P7BBZ9</accession>
<organism evidence="2 3">
    <name type="scientific">Phyllobacterium sophorae</name>
    <dbReference type="NCBI Taxonomy" id="1520277"/>
    <lineage>
        <taxon>Bacteria</taxon>
        <taxon>Pseudomonadati</taxon>
        <taxon>Pseudomonadota</taxon>
        <taxon>Alphaproteobacteria</taxon>
        <taxon>Hyphomicrobiales</taxon>
        <taxon>Phyllobacteriaceae</taxon>
        <taxon>Phyllobacterium</taxon>
    </lineage>
</organism>
<sequence length="1006" mass="101622">MGQAAFAQQITVGGDVFSNNALVTDPNPASEWDAKTNFIIGNTSTGTLTVEGGGSVKHTELAVIGNEAGSFGTVTVTGPDSKWSEEGSSDSIGLMVGLNGKGGLLIEAGGVVELAGRAAIGQQMGSNGAIIVSGPGSSLLANGSARNTHFGLTVGEFGSGNLIIEKGGTVKSMGSSQIGTENGGIGTVRVSGPGSSWETTDGAMAVGSGRGGVGTLIIENGASVSVEYFSAIGFSNVTPPSTGVVEVNGSKSVWKTGTGLDIAVGGTARLTITDGGFVDNAGETYVGGRGTVTVDGSGSGFNTGTDMKLGGSLDITNGGLVSVGASYEIGMTASEAGIASVSGAGSKWTTGTVLTVGENGSGTLNISNGGVVTSQSSVIAGQSGSTGTVNVSGEGAQWNTESVLTVGDAGTGTLNISNGGVVSSQSTILAITNASSINIGEGGTFNTDLLTFSDGAGTLNFDTKADYAFATDMEGAGNVNIQSGHVDLIGDSGNFSGRTQVFDKSVLSVNGVLGGTLDVLGGGVLGGIGTVGSTTIEDLAALAPGNSIGTIHVKGDLTFNSGSTYRVETSAGGTGDKTEISGVATLNGAHVQVEADSGNWQPTTTYTILTASGGVAGHFSGVETNRYFLKPEIGYPDANTVILFLKQDELPIDGNSELVENLQKLDKEKGPRTVAQVQGGIHPSLSGVLLDDSRFINEAVNNRVRSAFGVSSAPLPVLAFGPDGADLQAATTDRFALWAQGFGSWEDKKSDEAFTGLDRSIGGIFAGGDAAIGDHARLGLVGGYSHTKLDEPDLAASASVDSYYLGVYGGAQLGAFNLRSGSSYTWHDIGIDRQVQFTNTREYLAADYHTATAQAFAEAGYNIKTAKVDFEPFAGLAYANLRSGGFSETGGTAALSGAVSNNDVTYTTLGLHASTELSFGFADTRLRGTAAWRHAYGDITPVSTSASAGANIFDISGLPIARDAALLAAGFDMDIAQNTTIGLSYQGQIASRVQDHGLRANLNVRF</sequence>
<dbReference type="Proteomes" id="UP000241764">
    <property type="component" value="Unassembled WGS sequence"/>
</dbReference>
<dbReference type="Pfam" id="PF03797">
    <property type="entry name" value="Autotransporter"/>
    <property type="match status" value="1"/>
</dbReference>
<reference evidence="3" key="1">
    <citation type="submission" date="2017-11" db="EMBL/GenBank/DDBJ databases">
        <authorList>
            <person name="Kuznetsova I."/>
            <person name="Sazanova A."/>
            <person name="Chirak E."/>
            <person name="Safronova V."/>
            <person name="Willems A."/>
        </authorList>
    </citation>
    <scope>NUCLEOTIDE SEQUENCE [LARGE SCALE GENOMIC DNA]</scope>
    <source>
        <strain evidence="3">CCBAU 03422</strain>
    </source>
</reference>
<dbReference type="InterPro" id="IPR030895">
    <property type="entry name" value="T5SS_PEPC_rpt"/>
</dbReference>
<dbReference type="GO" id="GO:0019867">
    <property type="term" value="C:outer membrane"/>
    <property type="evidence" value="ECO:0007669"/>
    <property type="project" value="InterPro"/>
</dbReference>
<dbReference type="SUPFAM" id="SSF51126">
    <property type="entry name" value="Pectin lyase-like"/>
    <property type="match status" value="1"/>
</dbReference>
<proteinExistence type="predicted"/>
<evidence type="ECO:0000313" key="3">
    <source>
        <dbReference type="Proteomes" id="UP000241764"/>
    </source>
</evidence>
<dbReference type="PROSITE" id="PS51208">
    <property type="entry name" value="AUTOTRANSPORTER"/>
    <property type="match status" value="1"/>
</dbReference>
<name>A0A2P7BBZ9_9HYPH</name>
<protein>
    <recommendedName>
        <fullName evidence="1">Autotransporter domain-containing protein</fullName>
    </recommendedName>
</protein>
<keyword evidence="3" id="KW-1185">Reference proteome</keyword>
<dbReference type="NCBIfam" id="TIGR04393">
    <property type="entry name" value="rpt_T5SS_PEPC"/>
    <property type="match status" value="6"/>
</dbReference>
<dbReference type="RefSeq" id="WP_106664345.1">
    <property type="nucleotide sequence ID" value="NZ_PGGM01000005.1"/>
</dbReference>
<dbReference type="OrthoDB" id="9804931at2"/>
<dbReference type="InterPro" id="IPR011050">
    <property type="entry name" value="Pectin_lyase_fold/virulence"/>
</dbReference>
<dbReference type="NCBIfam" id="TIGR01414">
    <property type="entry name" value="autotrans_barl"/>
    <property type="match status" value="1"/>
</dbReference>
<dbReference type="Gene3D" id="2.40.128.130">
    <property type="entry name" value="Autotransporter beta-domain"/>
    <property type="match status" value="1"/>
</dbReference>
<comment type="caution">
    <text evidence="2">The sequence shown here is derived from an EMBL/GenBank/DDBJ whole genome shotgun (WGS) entry which is preliminary data.</text>
</comment>
<evidence type="ECO:0000259" key="1">
    <source>
        <dbReference type="PROSITE" id="PS51208"/>
    </source>
</evidence>
<dbReference type="InterPro" id="IPR006315">
    <property type="entry name" value="OM_autotransptr_brl_dom"/>
</dbReference>
<dbReference type="EMBL" id="PGGM01000005">
    <property type="protein sequence ID" value="PSH63949.1"/>
    <property type="molecule type" value="Genomic_DNA"/>
</dbReference>
<dbReference type="InterPro" id="IPR005546">
    <property type="entry name" value="Autotransporte_beta"/>
</dbReference>
<feature type="domain" description="Autotransporter" evidence="1">
    <location>
        <begin position="730"/>
        <end position="1006"/>
    </location>
</feature>
<dbReference type="InterPro" id="IPR036709">
    <property type="entry name" value="Autotransporte_beta_dom_sf"/>
</dbReference>
<dbReference type="SUPFAM" id="SSF103515">
    <property type="entry name" value="Autotransporter"/>
    <property type="match status" value="1"/>
</dbReference>
<dbReference type="AlphaFoldDB" id="A0A2P7BBZ9"/>
<dbReference type="SMART" id="SM00869">
    <property type="entry name" value="Autotransporter"/>
    <property type="match status" value="1"/>
</dbReference>